<evidence type="ECO:0000256" key="3">
    <source>
        <dbReference type="ARBA" id="ARBA00022475"/>
    </source>
</evidence>
<evidence type="ECO:0000256" key="2">
    <source>
        <dbReference type="ARBA" id="ARBA00022448"/>
    </source>
</evidence>
<feature type="transmembrane region" description="Helical" evidence="8">
    <location>
        <begin position="241"/>
        <end position="259"/>
    </location>
</feature>
<accession>A0AAE1PKR8</accession>
<feature type="transmembrane region" description="Helical" evidence="8">
    <location>
        <begin position="486"/>
        <end position="511"/>
    </location>
</feature>
<feature type="domain" description="Major facilitator superfamily (MFS) profile" evidence="9">
    <location>
        <begin position="45"/>
        <end position="515"/>
    </location>
</feature>
<feature type="transmembrane region" description="Helical" evidence="8">
    <location>
        <begin position="177"/>
        <end position="200"/>
    </location>
</feature>
<evidence type="ECO:0000256" key="5">
    <source>
        <dbReference type="ARBA" id="ARBA00022692"/>
    </source>
</evidence>
<evidence type="ECO:0000256" key="4">
    <source>
        <dbReference type="ARBA" id="ARBA00022597"/>
    </source>
</evidence>
<evidence type="ECO:0000256" key="7">
    <source>
        <dbReference type="ARBA" id="ARBA00023136"/>
    </source>
</evidence>
<reference evidence="10" key="1">
    <citation type="submission" date="2023-11" db="EMBL/GenBank/DDBJ databases">
        <title>Genome assemblies of two species of porcelain crab, Petrolisthes cinctipes and Petrolisthes manimaculis (Anomura: Porcellanidae).</title>
        <authorList>
            <person name="Angst P."/>
        </authorList>
    </citation>
    <scope>NUCLEOTIDE SEQUENCE</scope>
    <source>
        <strain evidence="10">PB745_02</strain>
        <tissue evidence="10">Gill</tissue>
    </source>
</reference>
<comment type="caution">
    <text evidence="10">The sequence shown here is derived from an EMBL/GenBank/DDBJ whole genome shotgun (WGS) entry which is preliminary data.</text>
</comment>
<feature type="transmembrane region" description="Helical" evidence="8">
    <location>
        <begin position="151"/>
        <end position="171"/>
    </location>
</feature>
<keyword evidence="6 8" id="KW-1133">Transmembrane helix</keyword>
<keyword evidence="5 8" id="KW-0812">Transmembrane</keyword>
<keyword evidence="3" id="KW-1003">Cell membrane</keyword>
<name>A0AAE1PKR8_9EUCA</name>
<keyword evidence="11" id="KW-1185">Reference proteome</keyword>
<evidence type="ECO:0000256" key="8">
    <source>
        <dbReference type="SAM" id="Phobius"/>
    </source>
</evidence>
<dbReference type="PROSITE" id="PS50850">
    <property type="entry name" value="MFS"/>
    <property type="match status" value="1"/>
</dbReference>
<feature type="transmembrane region" description="Helical" evidence="8">
    <location>
        <begin position="424"/>
        <end position="448"/>
    </location>
</feature>
<dbReference type="Pfam" id="PF00083">
    <property type="entry name" value="Sugar_tr"/>
    <property type="match status" value="1"/>
</dbReference>
<feature type="transmembrane region" description="Helical" evidence="8">
    <location>
        <begin position="390"/>
        <end position="412"/>
    </location>
</feature>
<dbReference type="InterPro" id="IPR036259">
    <property type="entry name" value="MFS_trans_sf"/>
</dbReference>
<keyword evidence="2" id="KW-0813">Transport</keyword>
<dbReference type="PANTHER" id="PTHR48021">
    <property type="match status" value="1"/>
</dbReference>
<sequence>MIMLVLVQVLGVSSSGLLMAGMMVVWGLPAIALPYLTKPTTTSTTTTTTTITPFTIKLDTPPTIKLDTPPTITPIMNITTHTTTTPITDIITSINTHINMTSTTTVTTPSLVLEPDAASWYATVPLLLCIPGSVVGGALCEWVGPRRLQLLLAPLLALSIAVMPLISWVPFNLNPTAFLITTRIIQGTIVALLNSAISVYPCEVSDAKYRGTLASLVEAWASLGFLLCYAVGSYLYWTTAAWVLTVATIIPSFIGLLASQESPPWLIRKGRREAAMAALLHLRGSAEAAEQELTETNKYCDKIKRSDVSWWKVVPLLRKRAYLLPMVTALFMLVLKEVSGMSVFSIYIVRIFQLASVDFDPFLCSVVVGSARLSGNFLGSALLHHLPRKVLLVGGNVLTAVATAFMGVYFFLHSREYEVQQVDWIPLIALTLFMVGMAVGVGPATWLVAVEILPGPVRSLGQGVTLTGYAFTSFLVSKTFDDMQSLMGLGGLFWCYAVGCITYGVFVMLVVPETSGRSLKDIEVYWGVATLDSENHKPQELQTLD</sequence>
<evidence type="ECO:0000256" key="1">
    <source>
        <dbReference type="ARBA" id="ARBA00004651"/>
    </source>
</evidence>
<dbReference type="AlphaFoldDB" id="A0AAE1PKR8"/>
<dbReference type="EMBL" id="JAWZYT010001668">
    <property type="protein sequence ID" value="KAK4310149.1"/>
    <property type="molecule type" value="Genomic_DNA"/>
</dbReference>
<evidence type="ECO:0000313" key="10">
    <source>
        <dbReference type="EMBL" id="KAK4310149.1"/>
    </source>
</evidence>
<dbReference type="InterPro" id="IPR020846">
    <property type="entry name" value="MFS_dom"/>
</dbReference>
<gene>
    <name evidence="10" type="ORF">Pmani_018262</name>
</gene>
<dbReference type="FunFam" id="1.20.1250.20:FF:000218">
    <property type="entry name" value="facilitated trehalose transporter Tret1"/>
    <property type="match status" value="1"/>
</dbReference>
<feature type="transmembrane region" description="Helical" evidence="8">
    <location>
        <begin position="118"/>
        <end position="139"/>
    </location>
</feature>
<feature type="transmembrane region" description="Helical" evidence="8">
    <location>
        <begin position="322"/>
        <end position="347"/>
    </location>
</feature>
<dbReference type="InterPro" id="IPR005828">
    <property type="entry name" value="MFS_sugar_transport-like"/>
</dbReference>
<feature type="transmembrane region" description="Helical" evidence="8">
    <location>
        <begin position="460"/>
        <end position="480"/>
    </location>
</feature>
<dbReference type="Gene3D" id="1.20.1250.20">
    <property type="entry name" value="MFS general substrate transporter like domains"/>
    <property type="match status" value="1"/>
</dbReference>
<dbReference type="SUPFAM" id="SSF103473">
    <property type="entry name" value="MFS general substrate transporter"/>
    <property type="match status" value="1"/>
</dbReference>
<dbReference type="GO" id="GO:0005886">
    <property type="term" value="C:plasma membrane"/>
    <property type="evidence" value="ECO:0007669"/>
    <property type="project" value="UniProtKB-SubCell"/>
</dbReference>
<keyword evidence="4" id="KW-0762">Sugar transport</keyword>
<evidence type="ECO:0000256" key="6">
    <source>
        <dbReference type="ARBA" id="ARBA00022989"/>
    </source>
</evidence>
<dbReference type="InterPro" id="IPR050549">
    <property type="entry name" value="MFS_Trehalose_Transporter"/>
</dbReference>
<organism evidence="10 11">
    <name type="scientific">Petrolisthes manimaculis</name>
    <dbReference type="NCBI Taxonomy" id="1843537"/>
    <lineage>
        <taxon>Eukaryota</taxon>
        <taxon>Metazoa</taxon>
        <taxon>Ecdysozoa</taxon>
        <taxon>Arthropoda</taxon>
        <taxon>Crustacea</taxon>
        <taxon>Multicrustacea</taxon>
        <taxon>Malacostraca</taxon>
        <taxon>Eumalacostraca</taxon>
        <taxon>Eucarida</taxon>
        <taxon>Decapoda</taxon>
        <taxon>Pleocyemata</taxon>
        <taxon>Anomura</taxon>
        <taxon>Galatheoidea</taxon>
        <taxon>Porcellanidae</taxon>
        <taxon>Petrolisthes</taxon>
    </lineage>
</organism>
<feature type="transmembrane region" description="Helical" evidence="8">
    <location>
        <begin position="212"/>
        <end position="235"/>
    </location>
</feature>
<proteinExistence type="predicted"/>
<dbReference type="PANTHER" id="PTHR48021:SF1">
    <property type="entry name" value="GH07001P-RELATED"/>
    <property type="match status" value="1"/>
</dbReference>
<comment type="subcellular location">
    <subcellularLocation>
        <location evidence="1">Cell membrane</location>
        <topology evidence="1">Multi-pass membrane protein</topology>
    </subcellularLocation>
</comment>
<evidence type="ECO:0000313" key="11">
    <source>
        <dbReference type="Proteomes" id="UP001292094"/>
    </source>
</evidence>
<protein>
    <recommendedName>
        <fullName evidence="9">Major facilitator superfamily (MFS) profile domain-containing protein</fullName>
    </recommendedName>
</protein>
<evidence type="ECO:0000259" key="9">
    <source>
        <dbReference type="PROSITE" id="PS50850"/>
    </source>
</evidence>
<dbReference type="Proteomes" id="UP001292094">
    <property type="component" value="Unassembled WGS sequence"/>
</dbReference>
<dbReference type="GO" id="GO:0022857">
    <property type="term" value="F:transmembrane transporter activity"/>
    <property type="evidence" value="ECO:0007669"/>
    <property type="project" value="InterPro"/>
</dbReference>
<keyword evidence="7 8" id="KW-0472">Membrane</keyword>